<gene>
    <name evidence="1" type="ORF">BcellWH2_03997</name>
</gene>
<evidence type="ECO:0000313" key="1">
    <source>
        <dbReference type="EMBL" id="ALJ61217.1"/>
    </source>
</evidence>
<name>A0A0P0GT06_9BACE</name>
<evidence type="ECO:0008006" key="3">
    <source>
        <dbReference type="Google" id="ProtNLM"/>
    </source>
</evidence>
<protein>
    <recommendedName>
        <fullName evidence="3">6-bladed beta-propeller</fullName>
    </recommendedName>
</protein>
<dbReference type="Proteomes" id="UP000061809">
    <property type="component" value="Chromosome"/>
</dbReference>
<sequence length="92" mass="10438">MGFSDVQVTDRAIYAVFHGRLFKDIARDARNGINHPDGGQFIYVFSLAGKPLKKYVLDHYICGISIDEQRGVIYVTDVNEDEPILEYSIKTI</sequence>
<evidence type="ECO:0000313" key="2">
    <source>
        <dbReference type="Proteomes" id="UP000061809"/>
    </source>
</evidence>
<dbReference type="Pfam" id="PF15869">
    <property type="entry name" value="TolB_like"/>
    <property type="match status" value="1"/>
</dbReference>
<dbReference type="AlphaFoldDB" id="A0A0P0GT06"/>
<dbReference type="EMBL" id="CP012801">
    <property type="protein sequence ID" value="ALJ61217.1"/>
    <property type="molecule type" value="Genomic_DNA"/>
</dbReference>
<accession>A0A0P0GT06</accession>
<dbReference type="KEGG" id="bcel:BcellWH2_03997"/>
<proteinExistence type="predicted"/>
<organism evidence="1 2">
    <name type="scientific">Bacteroides cellulosilyticus</name>
    <dbReference type="NCBI Taxonomy" id="246787"/>
    <lineage>
        <taxon>Bacteria</taxon>
        <taxon>Pseudomonadati</taxon>
        <taxon>Bacteroidota</taxon>
        <taxon>Bacteroidia</taxon>
        <taxon>Bacteroidales</taxon>
        <taxon>Bacteroidaceae</taxon>
        <taxon>Bacteroides</taxon>
    </lineage>
</organism>
<reference evidence="1 2" key="1">
    <citation type="journal article" date="2015" name="Science">
        <title>Genetic determinants of in vivo fitness and diet responsiveness in multiple human gut Bacteroides.</title>
        <authorList>
            <person name="Wu M."/>
            <person name="McNulty N.P."/>
            <person name="Rodionov D.A."/>
            <person name="Khoroshkin M.S."/>
            <person name="Griffin N.W."/>
            <person name="Cheng J."/>
            <person name="Latreille P."/>
            <person name="Kerstetter R.A."/>
            <person name="Terrapon N."/>
            <person name="Henrissat B."/>
            <person name="Osterman A.L."/>
            <person name="Gordon J.I."/>
        </authorList>
    </citation>
    <scope>NUCLEOTIDE SEQUENCE [LARGE SCALE GENOMIC DNA]</scope>
    <source>
        <strain evidence="1 2">WH2</strain>
    </source>
</reference>
<dbReference type="PATRIC" id="fig|246787.4.peg.4137"/>